<dbReference type="EMBL" id="CAJJDM010000104">
    <property type="protein sequence ID" value="CAD8096357.1"/>
    <property type="molecule type" value="Genomic_DNA"/>
</dbReference>
<dbReference type="AlphaFoldDB" id="A0A8S1NSZ7"/>
<protein>
    <submittedName>
        <fullName evidence="1">Uncharacterized protein</fullName>
    </submittedName>
</protein>
<comment type="caution">
    <text evidence="1">The sequence shown here is derived from an EMBL/GenBank/DDBJ whole genome shotgun (WGS) entry which is preliminary data.</text>
</comment>
<evidence type="ECO:0000313" key="1">
    <source>
        <dbReference type="EMBL" id="CAD8096357.1"/>
    </source>
</evidence>
<reference evidence="1" key="1">
    <citation type="submission" date="2021-01" db="EMBL/GenBank/DDBJ databases">
        <authorList>
            <consortium name="Genoscope - CEA"/>
            <person name="William W."/>
        </authorList>
    </citation>
    <scope>NUCLEOTIDE SEQUENCE</scope>
</reference>
<organism evidence="1 2">
    <name type="scientific">Paramecium primaurelia</name>
    <dbReference type="NCBI Taxonomy" id="5886"/>
    <lineage>
        <taxon>Eukaryota</taxon>
        <taxon>Sar</taxon>
        <taxon>Alveolata</taxon>
        <taxon>Ciliophora</taxon>
        <taxon>Intramacronucleata</taxon>
        <taxon>Oligohymenophorea</taxon>
        <taxon>Peniculida</taxon>
        <taxon>Parameciidae</taxon>
        <taxon>Paramecium</taxon>
    </lineage>
</organism>
<keyword evidence="2" id="KW-1185">Reference proteome</keyword>
<name>A0A8S1NSZ7_PARPR</name>
<gene>
    <name evidence="1" type="ORF">PPRIM_AZ9-3.1.T1010051</name>
</gene>
<accession>A0A8S1NSZ7</accession>
<dbReference type="Proteomes" id="UP000688137">
    <property type="component" value="Unassembled WGS sequence"/>
</dbReference>
<sequence length="80" mass="9660">MIINKIDKFLKNELQQQCFRILEQLKKYISTETYLIQLRVAETLQIRQNGLIIVQNYLDDYSLFQQRKKLLNCCYPTDTN</sequence>
<proteinExistence type="predicted"/>
<evidence type="ECO:0000313" key="2">
    <source>
        <dbReference type="Proteomes" id="UP000688137"/>
    </source>
</evidence>